<proteinExistence type="predicted"/>
<protein>
    <submittedName>
        <fullName evidence="4">Uncharacterized protein</fullName>
    </submittedName>
</protein>
<evidence type="ECO:0000256" key="3">
    <source>
        <dbReference type="SAM" id="SignalP"/>
    </source>
</evidence>
<feature type="chain" id="PRO_5043528503" evidence="3">
    <location>
        <begin position="30"/>
        <end position="107"/>
    </location>
</feature>
<accession>A0AAV3ZGZ1</accession>
<comment type="caution">
    <text evidence="4">The sequence shown here is derived from an EMBL/GenBank/DDBJ whole genome shotgun (WGS) entry which is preliminary data.</text>
</comment>
<organism evidence="4 5">
    <name type="scientific">Plakobranchus ocellatus</name>
    <dbReference type="NCBI Taxonomy" id="259542"/>
    <lineage>
        <taxon>Eukaryota</taxon>
        <taxon>Metazoa</taxon>
        <taxon>Spiralia</taxon>
        <taxon>Lophotrochozoa</taxon>
        <taxon>Mollusca</taxon>
        <taxon>Gastropoda</taxon>
        <taxon>Heterobranchia</taxon>
        <taxon>Euthyneura</taxon>
        <taxon>Panpulmonata</taxon>
        <taxon>Sacoglossa</taxon>
        <taxon>Placobranchoidea</taxon>
        <taxon>Plakobranchidae</taxon>
        <taxon>Plakobranchus</taxon>
    </lineage>
</organism>
<keyword evidence="3" id="KW-0732">Signal</keyword>
<evidence type="ECO:0000256" key="1">
    <source>
        <dbReference type="SAM" id="Coils"/>
    </source>
</evidence>
<keyword evidence="5" id="KW-1185">Reference proteome</keyword>
<dbReference type="EMBL" id="BLXT01002413">
    <property type="protein sequence ID" value="GFN94067.1"/>
    <property type="molecule type" value="Genomic_DNA"/>
</dbReference>
<sequence>MDSRNLCRNAFLALSVFLLISFVIETTDANPTRTPIRQKLNNMSGKMDRANRKLDKLRASQNKADTKLDELLEAVEADEGAGETEPSPVETAERSEIPPHGFAGPVH</sequence>
<reference evidence="4 5" key="1">
    <citation type="journal article" date="2021" name="Elife">
        <title>Chloroplast acquisition without the gene transfer in kleptoplastic sea slugs, Plakobranchus ocellatus.</title>
        <authorList>
            <person name="Maeda T."/>
            <person name="Takahashi S."/>
            <person name="Yoshida T."/>
            <person name="Shimamura S."/>
            <person name="Takaki Y."/>
            <person name="Nagai Y."/>
            <person name="Toyoda A."/>
            <person name="Suzuki Y."/>
            <person name="Arimoto A."/>
            <person name="Ishii H."/>
            <person name="Satoh N."/>
            <person name="Nishiyama T."/>
            <person name="Hasebe M."/>
            <person name="Maruyama T."/>
            <person name="Minagawa J."/>
            <person name="Obokata J."/>
            <person name="Shigenobu S."/>
        </authorList>
    </citation>
    <scope>NUCLEOTIDE SEQUENCE [LARGE SCALE GENOMIC DNA]</scope>
</reference>
<evidence type="ECO:0000313" key="4">
    <source>
        <dbReference type="EMBL" id="GFN94067.1"/>
    </source>
</evidence>
<dbReference type="Proteomes" id="UP000735302">
    <property type="component" value="Unassembled WGS sequence"/>
</dbReference>
<keyword evidence="1" id="KW-0175">Coiled coil</keyword>
<feature type="coiled-coil region" evidence="1">
    <location>
        <begin position="40"/>
        <end position="74"/>
    </location>
</feature>
<feature type="region of interest" description="Disordered" evidence="2">
    <location>
        <begin position="74"/>
        <end position="107"/>
    </location>
</feature>
<gene>
    <name evidence="4" type="ORF">PoB_002057300</name>
</gene>
<feature type="signal peptide" evidence="3">
    <location>
        <begin position="1"/>
        <end position="29"/>
    </location>
</feature>
<dbReference type="AlphaFoldDB" id="A0AAV3ZGZ1"/>
<evidence type="ECO:0000256" key="2">
    <source>
        <dbReference type="SAM" id="MobiDB-lite"/>
    </source>
</evidence>
<evidence type="ECO:0000313" key="5">
    <source>
        <dbReference type="Proteomes" id="UP000735302"/>
    </source>
</evidence>
<name>A0AAV3ZGZ1_9GAST</name>